<dbReference type="PANTHER" id="PTHR42925:SF2">
    <property type="entry name" value="NA+ DRIVEN MULTIDRUG EFFLUX PUMP"/>
    <property type="match status" value="1"/>
</dbReference>
<feature type="transmembrane region" description="Helical" evidence="7">
    <location>
        <begin position="138"/>
        <end position="158"/>
    </location>
</feature>
<accession>A0A378XX93</accession>
<dbReference type="InterPro" id="IPR002528">
    <property type="entry name" value="MATE_fam"/>
</dbReference>
<feature type="transmembrane region" description="Helical" evidence="7">
    <location>
        <begin position="327"/>
        <end position="351"/>
    </location>
</feature>
<dbReference type="InterPro" id="IPR048279">
    <property type="entry name" value="MdtK-like"/>
</dbReference>
<reference evidence="8 9" key="1">
    <citation type="submission" date="2018-06" db="EMBL/GenBank/DDBJ databases">
        <authorList>
            <consortium name="Pathogen Informatics"/>
            <person name="Doyle S."/>
        </authorList>
    </citation>
    <scope>NUCLEOTIDE SEQUENCE [LARGE SCALE GENOMIC DNA]</scope>
    <source>
        <strain evidence="8 9">NCTC10343</strain>
    </source>
</reference>
<feature type="transmembrane region" description="Helical" evidence="7">
    <location>
        <begin position="424"/>
        <end position="442"/>
    </location>
</feature>
<protein>
    <submittedName>
        <fullName evidence="8">MATE efflux family protein</fullName>
    </submittedName>
</protein>
<evidence type="ECO:0000313" key="8">
    <source>
        <dbReference type="EMBL" id="SUA69454.1"/>
    </source>
</evidence>
<dbReference type="RefSeq" id="WP_019687073.1">
    <property type="nucleotide sequence ID" value="NZ_CP036496.1"/>
</dbReference>
<dbReference type="Pfam" id="PF01554">
    <property type="entry name" value="MatE"/>
    <property type="match status" value="2"/>
</dbReference>
<dbReference type="AlphaFoldDB" id="A0A378XX93"/>
<evidence type="ECO:0000256" key="7">
    <source>
        <dbReference type="SAM" id="Phobius"/>
    </source>
</evidence>
<dbReference type="PIRSF" id="PIRSF006603">
    <property type="entry name" value="DinF"/>
    <property type="match status" value="1"/>
</dbReference>
<evidence type="ECO:0000256" key="4">
    <source>
        <dbReference type="ARBA" id="ARBA00022692"/>
    </source>
</evidence>
<keyword evidence="2" id="KW-0813">Transport</keyword>
<dbReference type="CDD" id="cd13134">
    <property type="entry name" value="MATE_like_8"/>
    <property type="match status" value="1"/>
</dbReference>
<feature type="transmembrane region" description="Helical" evidence="7">
    <location>
        <begin position="394"/>
        <end position="418"/>
    </location>
</feature>
<feature type="transmembrane region" description="Helical" evidence="7">
    <location>
        <begin position="21"/>
        <end position="45"/>
    </location>
</feature>
<dbReference type="Proteomes" id="UP000254400">
    <property type="component" value="Unassembled WGS sequence"/>
</dbReference>
<comment type="subcellular location">
    <subcellularLocation>
        <location evidence="1">Cell membrane</location>
        <topology evidence="1">Multi-pass membrane protein</topology>
    </subcellularLocation>
</comment>
<gene>
    <name evidence="8" type="ORF">NCTC10343_02312</name>
</gene>
<organism evidence="8 9">
    <name type="scientific">Paenibacillus polymyxa</name>
    <name type="common">Bacillus polymyxa</name>
    <dbReference type="NCBI Taxonomy" id="1406"/>
    <lineage>
        <taxon>Bacteria</taxon>
        <taxon>Bacillati</taxon>
        <taxon>Bacillota</taxon>
        <taxon>Bacilli</taxon>
        <taxon>Bacillales</taxon>
        <taxon>Paenibacillaceae</taxon>
        <taxon>Paenibacillus</taxon>
    </lineage>
</organism>
<dbReference type="GO" id="GO:0005886">
    <property type="term" value="C:plasma membrane"/>
    <property type="evidence" value="ECO:0007669"/>
    <property type="project" value="UniProtKB-SubCell"/>
</dbReference>
<dbReference type="EMBL" id="UGSC01000001">
    <property type="protein sequence ID" value="SUA69454.1"/>
    <property type="molecule type" value="Genomic_DNA"/>
</dbReference>
<proteinExistence type="predicted"/>
<feature type="transmembrane region" description="Helical" evidence="7">
    <location>
        <begin position="170"/>
        <end position="191"/>
    </location>
</feature>
<evidence type="ECO:0000313" key="9">
    <source>
        <dbReference type="Proteomes" id="UP000254400"/>
    </source>
</evidence>
<feature type="transmembrane region" description="Helical" evidence="7">
    <location>
        <begin position="95"/>
        <end position="118"/>
    </location>
</feature>
<evidence type="ECO:0000256" key="5">
    <source>
        <dbReference type="ARBA" id="ARBA00022989"/>
    </source>
</evidence>
<evidence type="ECO:0000256" key="1">
    <source>
        <dbReference type="ARBA" id="ARBA00004651"/>
    </source>
</evidence>
<keyword evidence="5 7" id="KW-1133">Transmembrane helix</keyword>
<evidence type="ECO:0000256" key="6">
    <source>
        <dbReference type="ARBA" id="ARBA00023136"/>
    </source>
</evidence>
<feature type="transmembrane region" description="Helical" evidence="7">
    <location>
        <begin position="197"/>
        <end position="222"/>
    </location>
</feature>
<feature type="transmembrane region" description="Helical" evidence="7">
    <location>
        <begin position="256"/>
        <end position="274"/>
    </location>
</feature>
<dbReference type="GO" id="GO:0015297">
    <property type="term" value="F:antiporter activity"/>
    <property type="evidence" value="ECO:0007669"/>
    <property type="project" value="InterPro"/>
</dbReference>
<dbReference type="NCBIfam" id="TIGR00797">
    <property type="entry name" value="matE"/>
    <property type="match status" value="1"/>
</dbReference>
<name>A0A378XX93_PAEPO</name>
<keyword evidence="4 7" id="KW-0812">Transmembrane</keyword>
<keyword evidence="3" id="KW-1003">Cell membrane</keyword>
<feature type="transmembrane region" description="Helical" evidence="7">
    <location>
        <begin position="57"/>
        <end position="83"/>
    </location>
</feature>
<evidence type="ECO:0000256" key="2">
    <source>
        <dbReference type="ARBA" id="ARBA00022448"/>
    </source>
</evidence>
<dbReference type="InterPro" id="IPR047135">
    <property type="entry name" value="YsiQ"/>
</dbReference>
<dbReference type="GeneID" id="93345715"/>
<evidence type="ECO:0000256" key="3">
    <source>
        <dbReference type="ARBA" id="ARBA00022475"/>
    </source>
</evidence>
<dbReference type="GO" id="GO:0042910">
    <property type="term" value="F:xenobiotic transmembrane transporter activity"/>
    <property type="evidence" value="ECO:0007669"/>
    <property type="project" value="InterPro"/>
</dbReference>
<dbReference type="PANTHER" id="PTHR42925">
    <property type="entry name" value="MULTIDRUG AND TOXIN EFFLUX PROTEIN MATE FAMILY"/>
    <property type="match status" value="1"/>
</dbReference>
<feature type="transmembrane region" description="Helical" evidence="7">
    <location>
        <begin position="286"/>
        <end position="306"/>
    </location>
</feature>
<sequence>MRNRIQFRGSSNRDFNRELMMLVIPIALQNLISATVISVGVFMLGMISQSAMSAVSLAGQITFALTLFYMGMSAGASILTAQYWGREDLPTIQRILSIACMFSFCISILFFLTSFFLPEALMYLFTNDTELIQYGSKFLQMNSFSYLVMGISQMYLSVIRSMENAKLSAWISSLCLILNILFNAFCIFILFPSRPELAISAVALATVLARIIELVCCMIHSVTKGGIRFRLPVRDGIQRNLLKDFLKYTLPVQGNYIVWGGALTATAAIIGHVNSDMVAANSIASVVKNLAVVLCGGIATGGSVLVGKYLGQGDIEKAKHAGNKMCFYALIFGVIAGCTILFIKPLVYSIVNLNSIAQSYLDGMLYISAYYCMAKSLNSTTIAGIFTAGGDSKFGFWCDTVVMWLIILPLSYLCAFVWQVPPIFLYIVISLDEMIKLPIAFIRYRQFKWLNNITRNFA</sequence>
<feature type="transmembrane region" description="Helical" evidence="7">
    <location>
        <begin position="363"/>
        <end position="387"/>
    </location>
</feature>
<keyword evidence="6 7" id="KW-0472">Membrane</keyword>